<evidence type="ECO:0000313" key="2">
    <source>
        <dbReference type="EMBL" id="MFD2603259.1"/>
    </source>
</evidence>
<comment type="caution">
    <text evidence="2">The sequence shown here is derived from an EMBL/GenBank/DDBJ whole genome shotgun (WGS) entry which is preliminary data.</text>
</comment>
<feature type="transmembrane region" description="Helical" evidence="1">
    <location>
        <begin position="197"/>
        <end position="214"/>
    </location>
</feature>
<dbReference type="Proteomes" id="UP001597480">
    <property type="component" value="Unassembled WGS sequence"/>
</dbReference>
<evidence type="ECO:0008006" key="4">
    <source>
        <dbReference type="Google" id="ProtNLM"/>
    </source>
</evidence>
<protein>
    <recommendedName>
        <fullName evidence="4">Signal transducing protein</fullName>
    </recommendedName>
</protein>
<gene>
    <name evidence="2" type="ORF">ACFSR3_14445</name>
</gene>
<evidence type="ECO:0000256" key="1">
    <source>
        <dbReference type="SAM" id="Phobius"/>
    </source>
</evidence>
<accession>A0ABW5NWI5</accession>
<keyword evidence="3" id="KW-1185">Reference proteome</keyword>
<keyword evidence="1" id="KW-0472">Membrane</keyword>
<keyword evidence="1" id="KW-1133">Transmembrane helix</keyword>
<name>A0ABW5NWI5_9FLAO</name>
<sequence length="217" mass="24832">MSQNYVSFKKYPDAKEARAIQQLLIDNGIECTFIDGGSVMGSAMAGELSKEYELQLHPDNFEQAQTLLEKEAEGMIANLPEDYYLLSFTNEELHDVVVKHYEWSEFDYMLARKLLAERGHGIDDAHIKSMRMEELNQLAKPEKDQKGWVIAGYVLALLGAFLGIVTGYVLWTSQKTLPNGEMVYTYSKKDRKSGKNIFILSIVMALIYITLRFWPKE</sequence>
<reference evidence="3" key="1">
    <citation type="journal article" date="2019" name="Int. J. Syst. Evol. Microbiol.">
        <title>The Global Catalogue of Microorganisms (GCM) 10K type strain sequencing project: providing services to taxonomists for standard genome sequencing and annotation.</title>
        <authorList>
            <consortium name="The Broad Institute Genomics Platform"/>
            <consortium name="The Broad Institute Genome Sequencing Center for Infectious Disease"/>
            <person name="Wu L."/>
            <person name="Ma J."/>
        </authorList>
    </citation>
    <scope>NUCLEOTIDE SEQUENCE [LARGE SCALE GENOMIC DNA]</scope>
    <source>
        <strain evidence="3">KCTC 42107</strain>
    </source>
</reference>
<dbReference type="EMBL" id="JBHUMD010000027">
    <property type="protein sequence ID" value="MFD2603259.1"/>
    <property type="molecule type" value="Genomic_DNA"/>
</dbReference>
<evidence type="ECO:0000313" key="3">
    <source>
        <dbReference type="Proteomes" id="UP001597480"/>
    </source>
</evidence>
<organism evidence="2 3">
    <name type="scientific">Flavobacterium suzhouense</name>
    <dbReference type="NCBI Taxonomy" id="1529638"/>
    <lineage>
        <taxon>Bacteria</taxon>
        <taxon>Pseudomonadati</taxon>
        <taxon>Bacteroidota</taxon>
        <taxon>Flavobacteriia</taxon>
        <taxon>Flavobacteriales</taxon>
        <taxon>Flavobacteriaceae</taxon>
        <taxon>Flavobacterium</taxon>
    </lineage>
</organism>
<feature type="transmembrane region" description="Helical" evidence="1">
    <location>
        <begin position="148"/>
        <end position="171"/>
    </location>
</feature>
<keyword evidence="1" id="KW-0812">Transmembrane</keyword>
<proteinExistence type="predicted"/>
<dbReference type="RefSeq" id="WP_379821960.1">
    <property type="nucleotide sequence ID" value="NZ_JBHUMD010000027.1"/>
</dbReference>